<comment type="caution">
    <text evidence="3">The sequence shown here is derived from an EMBL/GenBank/DDBJ whole genome shotgun (WGS) entry which is preliminary data.</text>
</comment>
<feature type="region of interest" description="Disordered" evidence="2">
    <location>
        <begin position="183"/>
        <end position="205"/>
    </location>
</feature>
<feature type="compositionally biased region" description="Polar residues" evidence="2">
    <location>
        <begin position="136"/>
        <end position="149"/>
    </location>
</feature>
<dbReference type="PROSITE" id="PS50062">
    <property type="entry name" value="BCL2_FAMILY"/>
    <property type="match status" value="1"/>
</dbReference>
<protein>
    <submittedName>
        <fullName evidence="3">Uncharacterized protein</fullName>
    </submittedName>
</protein>
<accession>A0A210Q8F1</accession>
<feature type="region of interest" description="Disordered" evidence="2">
    <location>
        <begin position="231"/>
        <end position="327"/>
    </location>
</feature>
<dbReference type="GO" id="GO:0042981">
    <property type="term" value="P:regulation of apoptotic process"/>
    <property type="evidence" value="ECO:0007669"/>
    <property type="project" value="InterPro"/>
</dbReference>
<feature type="compositionally biased region" description="Polar residues" evidence="2">
    <location>
        <begin position="617"/>
        <end position="627"/>
    </location>
</feature>
<feature type="compositionally biased region" description="Polar residues" evidence="2">
    <location>
        <begin position="244"/>
        <end position="253"/>
    </location>
</feature>
<reference evidence="3 4" key="1">
    <citation type="journal article" date="2017" name="Nat. Ecol. Evol.">
        <title>Scallop genome provides insights into evolution of bilaterian karyotype and development.</title>
        <authorList>
            <person name="Wang S."/>
            <person name="Zhang J."/>
            <person name="Jiao W."/>
            <person name="Li J."/>
            <person name="Xun X."/>
            <person name="Sun Y."/>
            <person name="Guo X."/>
            <person name="Huan P."/>
            <person name="Dong B."/>
            <person name="Zhang L."/>
            <person name="Hu X."/>
            <person name="Sun X."/>
            <person name="Wang J."/>
            <person name="Zhao C."/>
            <person name="Wang Y."/>
            <person name="Wang D."/>
            <person name="Huang X."/>
            <person name="Wang R."/>
            <person name="Lv J."/>
            <person name="Li Y."/>
            <person name="Zhang Z."/>
            <person name="Liu B."/>
            <person name="Lu W."/>
            <person name="Hui Y."/>
            <person name="Liang J."/>
            <person name="Zhou Z."/>
            <person name="Hou R."/>
            <person name="Li X."/>
            <person name="Liu Y."/>
            <person name="Li H."/>
            <person name="Ning X."/>
            <person name="Lin Y."/>
            <person name="Zhao L."/>
            <person name="Xing Q."/>
            <person name="Dou J."/>
            <person name="Li Y."/>
            <person name="Mao J."/>
            <person name="Guo H."/>
            <person name="Dou H."/>
            <person name="Li T."/>
            <person name="Mu C."/>
            <person name="Jiang W."/>
            <person name="Fu Q."/>
            <person name="Fu X."/>
            <person name="Miao Y."/>
            <person name="Liu J."/>
            <person name="Yu Q."/>
            <person name="Li R."/>
            <person name="Liao H."/>
            <person name="Li X."/>
            <person name="Kong Y."/>
            <person name="Jiang Z."/>
            <person name="Chourrout D."/>
            <person name="Li R."/>
            <person name="Bao Z."/>
        </authorList>
    </citation>
    <scope>NUCLEOTIDE SEQUENCE [LARGE SCALE GENOMIC DNA]</scope>
    <source>
        <strain evidence="3 4">PY_sf001</strain>
    </source>
</reference>
<feature type="region of interest" description="Disordered" evidence="2">
    <location>
        <begin position="548"/>
        <end position="584"/>
    </location>
</feature>
<feature type="compositionally biased region" description="Basic residues" evidence="2">
    <location>
        <begin position="279"/>
        <end position="289"/>
    </location>
</feature>
<feature type="compositionally biased region" description="Basic and acidic residues" evidence="2">
    <location>
        <begin position="231"/>
        <end position="241"/>
    </location>
</feature>
<feature type="compositionally biased region" description="Basic and acidic residues" evidence="2">
    <location>
        <begin position="298"/>
        <end position="313"/>
    </location>
</feature>
<dbReference type="Gene3D" id="1.10.437.10">
    <property type="entry name" value="Blc2-like"/>
    <property type="match status" value="1"/>
</dbReference>
<organism evidence="3 4">
    <name type="scientific">Mizuhopecten yessoensis</name>
    <name type="common">Japanese scallop</name>
    <name type="synonym">Patinopecten yessoensis</name>
    <dbReference type="NCBI Taxonomy" id="6573"/>
    <lineage>
        <taxon>Eukaryota</taxon>
        <taxon>Metazoa</taxon>
        <taxon>Spiralia</taxon>
        <taxon>Lophotrochozoa</taxon>
        <taxon>Mollusca</taxon>
        <taxon>Bivalvia</taxon>
        <taxon>Autobranchia</taxon>
        <taxon>Pteriomorphia</taxon>
        <taxon>Pectinida</taxon>
        <taxon>Pectinoidea</taxon>
        <taxon>Pectinidae</taxon>
        <taxon>Mizuhopecten</taxon>
    </lineage>
</organism>
<evidence type="ECO:0000256" key="1">
    <source>
        <dbReference type="ARBA" id="ARBA00022703"/>
    </source>
</evidence>
<keyword evidence="1" id="KW-0053">Apoptosis</keyword>
<dbReference type="InterPro" id="IPR002475">
    <property type="entry name" value="Bcl2-like"/>
</dbReference>
<dbReference type="SUPFAM" id="SSF56854">
    <property type="entry name" value="Bcl-2 inhibitors of programmed cell death"/>
    <property type="match status" value="1"/>
</dbReference>
<proteinExistence type="predicted"/>
<evidence type="ECO:0000313" key="4">
    <source>
        <dbReference type="Proteomes" id="UP000242188"/>
    </source>
</evidence>
<name>A0A210Q8F1_MIZYE</name>
<dbReference type="Proteomes" id="UP000242188">
    <property type="component" value="Unassembled WGS sequence"/>
</dbReference>
<dbReference type="GO" id="GO:0006915">
    <property type="term" value="P:apoptotic process"/>
    <property type="evidence" value="ECO:0007669"/>
    <property type="project" value="UniProtKB-KW"/>
</dbReference>
<gene>
    <name evidence="3" type="ORF">KP79_PYT07823</name>
</gene>
<sequence length="760" mass="84645">MEKNITRTPSFQEASDLLKVHLQKKHRLKRHSPCPPQPPTKQEVRNEAAMILEQFLLKELKENKGKHGKPLIGTAYQQVKDVDVTEEEYYLHNSYHSHQGAPLSPDSSSDRHHQFGTSGHAGHTSVIHSRGHSELSHASLTSGKTSSVIHSRETSEISRTSINSAKTSIHSLLDENNDIPFADDHVTVPRAKSLPPDLSPAHRIDNNIMTTSYSLSPSKLENLDKNKDIVDLKKKGRDRASRPVNGNSSSTVITRGRQRYKSGSISSSDTESDAISQDRKKKSVFKRAKERLNSVLNRSKDRKTEDREGDFVTKKGNHGQNKRSGAKVLEEKHTHKHGHVEQHHYTDGDRTGLVRSQEMWESTDITDQEHNKHKHIDKHCKMKESADLSSSAKISEGGIFSSLRKLTSRRGKKSRKKVPGSKSADFSMLKKKKKKKAYSRNISVPDGPLRDWDNSHFESTSFEVDGRRTKHTTHVTSIDDVGLNAISNLDIGQGSEPMDVEDGGLPTNQSFAYDYDIDETEFRRRLLTGEIDIERNIYQHHTDTLVDDLDVDGNTHPDDEDERPQSSAGAVGSPEGGEDPTQEDKEKLYGIIAERLAEMGDSYMAGASGEAHAASPRRTSSSAQASLEASYDVRDGDGLNSLERELRDSLRNFGDNFSVEHPVSAEVTEAAVDIVRQATYNTFTDTLKRAIGDEVGWDQLATLFYITKKTVKAAGVGGAVALKVKEMSLRYLEDKFAGWIVDQGGWDTVLESESTDSELD</sequence>
<feature type="compositionally biased region" description="Basic residues" evidence="2">
    <location>
        <begin position="406"/>
        <end position="419"/>
    </location>
</feature>
<evidence type="ECO:0000256" key="2">
    <source>
        <dbReference type="SAM" id="MobiDB-lite"/>
    </source>
</evidence>
<feature type="region of interest" description="Disordered" evidence="2">
    <location>
        <begin position="403"/>
        <end position="442"/>
    </location>
</feature>
<feature type="compositionally biased region" description="Basic residues" evidence="2">
    <location>
        <begin position="315"/>
        <end position="325"/>
    </location>
</feature>
<feature type="region of interest" description="Disordered" evidence="2">
    <location>
        <begin position="607"/>
        <end position="629"/>
    </location>
</feature>
<dbReference type="OrthoDB" id="10046645at2759"/>
<dbReference type="EMBL" id="NEDP02004628">
    <property type="protein sequence ID" value="OWF45013.1"/>
    <property type="molecule type" value="Genomic_DNA"/>
</dbReference>
<evidence type="ECO:0000313" key="3">
    <source>
        <dbReference type="EMBL" id="OWF45013.1"/>
    </source>
</evidence>
<feature type="compositionally biased region" description="Low complexity" evidence="2">
    <location>
        <begin position="262"/>
        <end position="275"/>
    </location>
</feature>
<dbReference type="InterPro" id="IPR036834">
    <property type="entry name" value="Bcl-2-like_sf"/>
</dbReference>
<dbReference type="AlphaFoldDB" id="A0A210Q8F1"/>
<feature type="region of interest" description="Disordered" evidence="2">
    <location>
        <begin position="95"/>
        <end position="162"/>
    </location>
</feature>
<keyword evidence="4" id="KW-1185">Reference proteome</keyword>
<feature type="compositionally biased region" description="Basic residues" evidence="2">
    <location>
        <begin position="429"/>
        <end position="438"/>
    </location>
</feature>